<feature type="compositionally biased region" description="Polar residues" evidence="1">
    <location>
        <begin position="570"/>
        <end position="579"/>
    </location>
</feature>
<feature type="compositionally biased region" description="Low complexity" evidence="1">
    <location>
        <begin position="1139"/>
        <end position="1152"/>
    </location>
</feature>
<gene>
    <name evidence="2" type="ORF">GPM918_LOCUS7062</name>
    <name evidence="3" type="ORF">OVA965_LOCUS13178</name>
    <name evidence="4" type="ORF">SRO942_LOCUS7062</name>
    <name evidence="5" type="ORF">TMI583_LOCUS13181</name>
</gene>
<feature type="compositionally biased region" description="Polar residues" evidence="1">
    <location>
        <begin position="826"/>
        <end position="838"/>
    </location>
</feature>
<feature type="region of interest" description="Disordered" evidence="1">
    <location>
        <begin position="438"/>
        <end position="477"/>
    </location>
</feature>
<feature type="compositionally biased region" description="Polar residues" evidence="1">
    <location>
        <begin position="787"/>
        <end position="801"/>
    </location>
</feature>
<sequence>MNDPKVITSQRATKRKSVQFHHVLPSDNDTVCSASFIKTKIQKIDGQYQVSRVNNNDDISENLNDLNSKNSDEHLSSYISRSSELLNTINIQNTLAYRTKNDIIDDDTADDDDKSSVEYSPNQEGISSIIINQETLLSSESSIQQQRPSTSISEPINNNNKNKRLKNSRSSTSLVTRKSSRTKKTASDDINTSEALKDVTAVSATSNDSISTVTNTSTIITNNSSVRRRSSRLHEEKEGEVSSIIAETANIIPNNNKQGNKALTTLNSTVDKTLTRNRQKCVSDMNNVSEQHPMEALKLVPDSSVSSETLLTPLSDQSDILVTTHNNEVSNKQTVILKQIEQNDVKEYDQARIQPTVILNNQECDKFVADTSLLTKSIRDSTPIMIGEESRQTKTACSIVGERTETNINLDLVVNDEVEKKETTTTIPVKPQVKLKTKAQLKPLPNEVSSETSKVKNQVTTKISQNKPDNNDVGKSDKIELEKSIKTSINEKTSSIKPAKPQQQSLTNKAPSSSVLPISTTTTTNVLDEKKSIISKVTSTINSTQLLNSENTNKNRSVIEKKTITKPAPSASSQKPTIETTKKLSDASSPAVTKKTTNDNVNKNLNQKIPTTVDSAIPTKKTQIMLGKIPKIPQSNKPSNETTIFHYKRFDNNDREKRNIVTDNEDVLAAIIGNNSLDRIDKNFRIGKKKLNDERHKDDENNFRLNTNDNIEARSILDSDYHSSTLTLNYLSPERGRQRSPNKSLSSKTSSSPHSRRHVRPSSSNSDSQSPTSSFSPAKRQTHNRHPQYNNNSHSHYQQYSKENEHEDKCHSQYRQSHNQKKMSPAHNTLSPSPSNDTINRRSRSNEYNANSSQVVSRNNNSHQQYDHDQSNIYSRSKSTNMQNAMTQSPSSRSPFGIIHSPLKPSVFEDEPLVSQTNQSLVENVLTQNYTSLSSNDTLFPSHFSLSQKPLSVTKTVKESSIPVVAIEQKPSTQALSLWEEAESDDDQQNDHQQANDALRFFRQNMRAVDEELLKSPATDIKNDPLKTIKREPSLSYTHLLIKQENTSFTKQPSTTMSVDDFETVPMDLDSPKYRTLSDNDMAIDMMDNDKGDKKKIEGDRESVAKINSKQRTITDTSSLTKSKISSPSRNKKKGDYVNNLKKNGSSSSLSNQNKAIAADINNKPLKTTSMTLIDELKNSVNPSSVSSNVQSSNHRPRTYSSSSDVSYSSISSKSSRGSRKSKHRKTRRRHHSTNKRTSKKKSSKSIQDDSHQVQSERKKLARNNSDYYRDYNESQNSNDEGNDYFYDTPAHLPPKIPISSSLLSHPTVPFSHHLLHSSTNRTGDNWYPSNRSSFTQAHTLHHLRHLPQNHPHHSIMPSNRVYWQSSAQSSMTRPSLPAHRPFHEHLYDTTTPSSCYSTNANNNRYKYESEERLAMKQAQRAARITGGGTVSSTITTSTDNLNKISATTPLNTQSDDTNKHKQTILKDKKKSKKISDEKERIGKKEKVKQSLVRSRTKSVSSISSQDSVENETKADETGQLEQLALMREKLLAELKQLSDGEEEDDDDDDDVEETKSLKQNSTKVEQKCIVEPDSKLESSLSNNNISKKNVNLAMNEIPKSSDEKQKQVLKQTIKSPQDDDGEEGELVDSSSE</sequence>
<feature type="compositionally biased region" description="Basic and acidic residues" evidence="1">
    <location>
        <begin position="802"/>
        <end position="811"/>
    </location>
</feature>
<dbReference type="Proteomes" id="UP000677228">
    <property type="component" value="Unassembled WGS sequence"/>
</dbReference>
<feature type="compositionally biased region" description="Low complexity" evidence="1">
    <location>
        <begin position="1181"/>
        <end position="1194"/>
    </location>
</feature>
<dbReference type="OrthoDB" id="10056494at2759"/>
<feature type="region of interest" description="Disordered" evidence="1">
    <location>
        <begin position="559"/>
        <end position="605"/>
    </location>
</feature>
<feature type="compositionally biased region" description="Polar residues" evidence="1">
    <location>
        <begin position="447"/>
        <end position="468"/>
    </location>
</feature>
<feature type="compositionally biased region" description="Low complexity" evidence="1">
    <location>
        <begin position="593"/>
        <end position="605"/>
    </location>
</feature>
<evidence type="ECO:0000313" key="6">
    <source>
        <dbReference type="Proteomes" id="UP000663829"/>
    </source>
</evidence>
<evidence type="ECO:0000313" key="3">
    <source>
        <dbReference type="EMBL" id="CAF0972571.1"/>
    </source>
</evidence>
<comment type="caution">
    <text evidence="2">The sequence shown here is derived from an EMBL/GenBank/DDBJ whole genome shotgun (WGS) entry which is preliminary data.</text>
</comment>
<feature type="compositionally biased region" description="Low complexity" evidence="1">
    <location>
        <begin position="851"/>
        <end position="864"/>
    </location>
</feature>
<feature type="compositionally biased region" description="Polar residues" evidence="1">
    <location>
        <begin position="138"/>
        <end position="156"/>
    </location>
</feature>
<proteinExistence type="predicted"/>
<feature type="region of interest" description="Disordered" evidence="1">
    <location>
        <begin position="729"/>
        <end position="900"/>
    </location>
</feature>
<evidence type="ECO:0000256" key="1">
    <source>
        <dbReference type="SAM" id="MobiDB-lite"/>
    </source>
</evidence>
<feature type="compositionally biased region" description="Basic residues" evidence="1">
    <location>
        <begin position="1217"/>
        <end position="1244"/>
    </location>
</feature>
<feature type="compositionally biased region" description="Low complexity" evidence="1">
    <location>
        <begin position="1114"/>
        <end position="1129"/>
    </location>
</feature>
<feature type="compositionally biased region" description="Low complexity" evidence="1">
    <location>
        <begin position="761"/>
        <end position="777"/>
    </location>
</feature>
<feature type="region of interest" description="Disordered" evidence="1">
    <location>
        <begin position="1084"/>
        <end position="1152"/>
    </location>
</feature>
<feature type="compositionally biased region" description="Low complexity" evidence="1">
    <location>
        <begin position="1201"/>
        <end position="1216"/>
    </location>
</feature>
<name>A0A813X453_9BILA</name>
<dbReference type="Proteomes" id="UP000682733">
    <property type="component" value="Unassembled WGS sequence"/>
</dbReference>
<feature type="compositionally biased region" description="Basic and acidic residues" evidence="1">
    <location>
        <begin position="1088"/>
        <end position="1104"/>
    </location>
</feature>
<feature type="region of interest" description="Disordered" evidence="1">
    <location>
        <begin position="489"/>
        <end position="517"/>
    </location>
</feature>
<feature type="compositionally biased region" description="Polar residues" evidence="1">
    <location>
        <begin position="1445"/>
        <end position="1456"/>
    </location>
</feature>
<feature type="region of interest" description="Disordered" evidence="1">
    <location>
        <begin position="1445"/>
        <end position="1518"/>
    </location>
</feature>
<dbReference type="Proteomes" id="UP000681722">
    <property type="component" value="Unassembled WGS sequence"/>
</dbReference>
<feature type="compositionally biased region" description="Acidic residues" evidence="1">
    <location>
        <begin position="1619"/>
        <end position="1633"/>
    </location>
</feature>
<feature type="compositionally biased region" description="Low complexity" evidence="1">
    <location>
        <begin position="1578"/>
        <end position="1593"/>
    </location>
</feature>
<organism evidence="2 6">
    <name type="scientific">Didymodactylos carnosus</name>
    <dbReference type="NCBI Taxonomy" id="1234261"/>
    <lineage>
        <taxon>Eukaryota</taxon>
        <taxon>Metazoa</taxon>
        <taxon>Spiralia</taxon>
        <taxon>Gnathifera</taxon>
        <taxon>Rotifera</taxon>
        <taxon>Eurotatoria</taxon>
        <taxon>Bdelloidea</taxon>
        <taxon>Philodinida</taxon>
        <taxon>Philodinidae</taxon>
        <taxon>Didymodactylos</taxon>
    </lineage>
</organism>
<feature type="compositionally biased region" description="Basic residues" evidence="1">
    <location>
        <begin position="1461"/>
        <end position="1473"/>
    </location>
</feature>
<feature type="region of interest" description="Disordered" evidence="1">
    <location>
        <begin position="138"/>
        <end position="189"/>
    </location>
</feature>
<dbReference type="EMBL" id="CAJNOK010005444">
    <property type="protein sequence ID" value="CAF0972571.1"/>
    <property type="molecule type" value="Genomic_DNA"/>
</dbReference>
<evidence type="ECO:0000313" key="4">
    <source>
        <dbReference type="EMBL" id="CAF3657620.1"/>
    </source>
</evidence>
<reference evidence="2" key="1">
    <citation type="submission" date="2021-02" db="EMBL/GenBank/DDBJ databases">
        <authorList>
            <person name="Nowell W R."/>
        </authorList>
    </citation>
    <scope>NUCLEOTIDE SEQUENCE</scope>
</reference>
<feature type="compositionally biased region" description="Basic and acidic residues" evidence="1">
    <location>
        <begin position="1565"/>
        <end position="1577"/>
    </location>
</feature>
<feature type="compositionally biased region" description="Low complexity" evidence="1">
    <location>
        <begin position="741"/>
        <end position="753"/>
    </location>
</feature>
<dbReference type="Proteomes" id="UP000663829">
    <property type="component" value="Unassembled WGS sequence"/>
</dbReference>
<dbReference type="EMBL" id="CAJOBC010001128">
    <property type="protein sequence ID" value="CAF3657620.1"/>
    <property type="molecule type" value="Genomic_DNA"/>
</dbReference>
<keyword evidence="6" id="KW-1185">Reference proteome</keyword>
<dbReference type="EMBL" id="CAJOBA010005450">
    <property type="protein sequence ID" value="CAF3743888.1"/>
    <property type="molecule type" value="Genomic_DNA"/>
</dbReference>
<feature type="region of interest" description="Disordered" evidence="1">
    <location>
        <begin position="1536"/>
        <end position="1633"/>
    </location>
</feature>
<evidence type="ECO:0000313" key="2">
    <source>
        <dbReference type="EMBL" id="CAF0870288.1"/>
    </source>
</evidence>
<protein>
    <submittedName>
        <fullName evidence="2">Uncharacterized protein</fullName>
    </submittedName>
</protein>
<feature type="compositionally biased region" description="Acidic residues" evidence="1">
    <location>
        <begin position="104"/>
        <end position="113"/>
    </location>
</feature>
<evidence type="ECO:0000313" key="5">
    <source>
        <dbReference type="EMBL" id="CAF3743888.1"/>
    </source>
</evidence>
<feature type="compositionally biased region" description="Basic and acidic residues" evidence="1">
    <location>
        <begin position="1247"/>
        <end position="1259"/>
    </location>
</feature>
<dbReference type="EMBL" id="CAJNOQ010001128">
    <property type="protein sequence ID" value="CAF0870288.1"/>
    <property type="molecule type" value="Genomic_DNA"/>
</dbReference>
<feature type="compositionally biased region" description="Acidic residues" evidence="1">
    <location>
        <begin position="1540"/>
        <end position="1553"/>
    </location>
</feature>
<feature type="compositionally biased region" description="Low complexity" evidence="1">
    <location>
        <begin position="1498"/>
        <end position="1508"/>
    </location>
</feature>
<feature type="region of interest" description="Disordered" evidence="1">
    <location>
        <begin position="1181"/>
        <end position="1286"/>
    </location>
</feature>
<accession>A0A813X453</accession>
<feature type="compositionally biased region" description="Basic and acidic residues" evidence="1">
    <location>
        <begin position="1474"/>
        <end position="1489"/>
    </location>
</feature>
<feature type="compositionally biased region" description="Polar residues" evidence="1">
    <location>
        <begin position="871"/>
        <end position="894"/>
    </location>
</feature>
<feature type="region of interest" description="Disordered" evidence="1">
    <location>
        <begin position="104"/>
        <end position="125"/>
    </location>
</feature>